<dbReference type="Gramene" id="KZM81608">
    <property type="protein sequence ID" value="KZM81608"/>
    <property type="gene ID" value="DCAR_029221"/>
</dbReference>
<name>A0A175YEL0_DAUCS</name>
<accession>A0A175YEL0</accession>
<reference evidence="2" key="1">
    <citation type="journal article" date="2016" name="Nat. Genet.">
        <title>A high-quality carrot genome assembly provides new insights into carotenoid accumulation and asterid genome evolution.</title>
        <authorList>
            <person name="Iorizzo M."/>
            <person name="Ellison S."/>
            <person name="Senalik D."/>
            <person name="Zeng P."/>
            <person name="Satapoomin P."/>
            <person name="Huang J."/>
            <person name="Bowman M."/>
            <person name="Iovene M."/>
            <person name="Sanseverino W."/>
            <person name="Cavagnaro P."/>
            <person name="Yildiz M."/>
            <person name="Macko-Podgorni A."/>
            <person name="Moranska E."/>
            <person name="Grzebelus E."/>
            <person name="Grzebelus D."/>
            <person name="Ashrafi H."/>
            <person name="Zheng Z."/>
            <person name="Cheng S."/>
            <person name="Spooner D."/>
            <person name="Van Deynze A."/>
            <person name="Simon P."/>
        </authorList>
    </citation>
    <scope>NUCLEOTIDE SEQUENCE [LARGE SCALE GENOMIC DNA]</scope>
    <source>
        <tissue evidence="2">Leaf</tissue>
    </source>
</reference>
<sequence length="72" mass="7641">MSHHMIGFEEIQSDLGTETTTNDCLCKTGHTSRKHLASGTVNRVNLVFRCGGGTSLSGFLGGIITYIIRGAA</sequence>
<dbReference type="Proteomes" id="UP000077755">
    <property type="component" value="Chromosome 9"/>
</dbReference>
<gene>
    <name evidence="2" type="ORF">DCAR_029221</name>
    <name evidence="3" type="ORF">DCAR_0933632</name>
</gene>
<organism evidence="2">
    <name type="scientific">Daucus carota subsp. sativus</name>
    <name type="common">Carrot</name>
    <dbReference type="NCBI Taxonomy" id="79200"/>
    <lineage>
        <taxon>Eukaryota</taxon>
        <taxon>Viridiplantae</taxon>
        <taxon>Streptophyta</taxon>
        <taxon>Embryophyta</taxon>
        <taxon>Tracheophyta</taxon>
        <taxon>Spermatophyta</taxon>
        <taxon>Magnoliopsida</taxon>
        <taxon>eudicotyledons</taxon>
        <taxon>Gunneridae</taxon>
        <taxon>Pentapetalae</taxon>
        <taxon>asterids</taxon>
        <taxon>campanulids</taxon>
        <taxon>Apiales</taxon>
        <taxon>Apiaceae</taxon>
        <taxon>Apioideae</taxon>
        <taxon>Scandiceae</taxon>
        <taxon>Daucinae</taxon>
        <taxon>Daucus</taxon>
        <taxon>Daucus sect. Daucus</taxon>
    </lineage>
</organism>
<evidence type="ECO:0000313" key="2">
    <source>
        <dbReference type="EMBL" id="KZM81608.1"/>
    </source>
</evidence>
<dbReference type="EMBL" id="LNRQ01000009">
    <property type="protein sequence ID" value="KZM81608.1"/>
    <property type="molecule type" value="Genomic_DNA"/>
</dbReference>
<feature type="transmembrane region" description="Helical" evidence="1">
    <location>
        <begin position="46"/>
        <end position="68"/>
    </location>
</feature>
<dbReference type="AlphaFoldDB" id="A0A175YEL0"/>
<evidence type="ECO:0000313" key="3">
    <source>
        <dbReference type="EMBL" id="WOH14116.1"/>
    </source>
</evidence>
<keyword evidence="4" id="KW-1185">Reference proteome</keyword>
<protein>
    <submittedName>
        <fullName evidence="2">Uncharacterized protein</fullName>
    </submittedName>
</protein>
<reference evidence="3" key="2">
    <citation type="submission" date="2022-03" db="EMBL/GenBank/DDBJ databases">
        <title>Draft title - Genomic analysis of global carrot germplasm unveils the trajectory of domestication and the origin of high carotenoid orange carrot.</title>
        <authorList>
            <person name="Iorizzo M."/>
            <person name="Ellison S."/>
            <person name="Senalik D."/>
            <person name="Macko-Podgorni A."/>
            <person name="Grzebelus D."/>
            <person name="Bostan H."/>
            <person name="Rolling W."/>
            <person name="Curaba J."/>
            <person name="Simon P."/>
        </authorList>
    </citation>
    <scope>NUCLEOTIDE SEQUENCE</scope>
    <source>
        <tissue evidence="3">Leaf</tissue>
    </source>
</reference>
<keyword evidence="1" id="KW-1133">Transmembrane helix</keyword>
<proteinExistence type="predicted"/>
<evidence type="ECO:0000313" key="4">
    <source>
        <dbReference type="Proteomes" id="UP000077755"/>
    </source>
</evidence>
<keyword evidence="1" id="KW-0472">Membrane</keyword>
<keyword evidence="1" id="KW-0812">Transmembrane</keyword>
<evidence type="ECO:0000256" key="1">
    <source>
        <dbReference type="SAM" id="Phobius"/>
    </source>
</evidence>
<dbReference type="EMBL" id="CP093351">
    <property type="protein sequence ID" value="WOH14116.1"/>
    <property type="molecule type" value="Genomic_DNA"/>
</dbReference>